<dbReference type="AlphaFoldDB" id="A0AAV6HIE5"/>
<sequence>LLDRVCSVEPGAAREVLLQGVLGLKERPEGTGACWLTRTQGQPLHGAAPGQRGPSSETGGVLPQVGLVALHGSTQHTAILELICTELKLEQRMKDQHTVLSSTQLWYLFKPNTKTVSTEILKYWSSGTR</sequence>
<feature type="non-terminal residue" evidence="1">
    <location>
        <position position="1"/>
    </location>
</feature>
<comment type="caution">
    <text evidence="1">The sequence shown here is derived from an EMBL/GenBank/DDBJ whole genome shotgun (WGS) entry which is preliminary data.</text>
</comment>
<evidence type="ECO:0000313" key="1">
    <source>
        <dbReference type="EMBL" id="KAG5286829.1"/>
    </source>
</evidence>
<proteinExistence type="predicted"/>
<evidence type="ECO:0000313" key="2">
    <source>
        <dbReference type="Proteomes" id="UP000823561"/>
    </source>
</evidence>
<dbReference type="EMBL" id="JADWDJ010000001">
    <property type="protein sequence ID" value="KAG5286829.1"/>
    <property type="molecule type" value="Genomic_DNA"/>
</dbReference>
<organism evidence="1 2">
    <name type="scientific">Alosa alosa</name>
    <name type="common">allis shad</name>
    <dbReference type="NCBI Taxonomy" id="278164"/>
    <lineage>
        <taxon>Eukaryota</taxon>
        <taxon>Metazoa</taxon>
        <taxon>Chordata</taxon>
        <taxon>Craniata</taxon>
        <taxon>Vertebrata</taxon>
        <taxon>Euteleostomi</taxon>
        <taxon>Actinopterygii</taxon>
        <taxon>Neopterygii</taxon>
        <taxon>Teleostei</taxon>
        <taxon>Clupei</taxon>
        <taxon>Clupeiformes</taxon>
        <taxon>Clupeoidei</taxon>
        <taxon>Clupeidae</taxon>
        <taxon>Alosa</taxon>
    </lineage>
</organism>
<reference evidence="1 2" key="1">
    <citation type="submission" date="2020-10" db="EMBL/GenBank/DDBJ databases">
        <title>Chromosome-scale genome assembly of the Allis shad, Alosa alosa.</title>
        <authorList>
            <person name="Margot Z."/>
            <person name="Christophe K."/>
            <person name="Cabau C."/>
            <person name="Louis A."/>
            <person name="Berthelot C."/>
            <person name="Parey E."/>
            <person name="Roest Crollius H."/>
            <person name="Montfort J."/>
            <person name="Robinson-Rechavi M."/>
            <person name="Bucao C."/>
            <person name="Bouchez O."/>
            <person name="Gislard M."/>
            <person name="Lluch J."/>
            <person name="Milhes M."/>
            <person name="Lampietro C."/>
            <person name="Lopez Roques C."/>
            <person name="Donnadieu C."/>
            <person name="Braasch I."/>
            <person name="Desvignes T."/>
            <person name="Postlethwait J."/>
            <person name="Bobe J."/>
            <person name="Guiguen Y."/>
        </authorList>
    </citation>
    <scope>NUCLEOTIDE SEQUENCE [LARGE SCALE GENOMIC DNA]</scope>
    <source>
        <strain evidence="1">M-15738</strain>
        <tissue evidence="1">Blood</tissue>
    </source>
</reference>
<accession>A0AAV6HIE5</accession>
<gene>
    <name evidence="1" type="ORF">AALO_G00019230</name>
</gene>
<dbReference type="Proteomes" id="UP000823561">
    <property type="component" value="Chromosome 1"/>
</dbReference>
<keyword evidence="2" id="KW-1185">Reference proteome</keyword>
<protein>
    <submittedName>
        <fullName evidence="1">Uncharacterized protein</fullName>
    </submittedName>
</protein>
<name>A0AAV6HIE5_9TELE</name>